<dbReference type="OrthoDB" id="10656060at2759"/>
<dbReference type="EMBL" id="DF974336">
    <property type="protein sequence ID" value="GAU47662.1"/>
    <property type="molecule type" value="Genomic_DNA"/>
</dbReference>
<protein>
    <submittedName>
        <fullName evidence="1">Uncharacterized protein</fullName>
    </submittedName>
</protein>
<accession>A0A2Z6PDV9</accession>
<keyword evidence="2" id="KW-1185">Reference proteome</keyword>
<organism evidence="1 2">
    <name type="scientific">Trifolium subterraneum</name>
    <name type="common">Subterranean clover</name>
    <dbReference type="NCBI Taxonomy" id="3900"/>
    <lineage>
        <taxon>Eukaryota</taxon>
        <taxon>Viridiplantae</taxon>
        <taxon>Streptophyta</taxon>
        <taxon>Embryophyta</taxon>
        <taxon>Tracheophyta</taxon>
        <taxon>Spermatophyta</taxon>
        <taxon>Magnoliopsida</taxon>
        <taxon>eudicotyledons</taxon>
        <taxon>Gunneridae</taxon>
        <taxon>Pentapetalae</taxon>
        <taxon>rosids</taxon>
        <taxon>fabids</taxon>
        <taxon>Fabales</taxon>
        <taxon>Fabaceae</taxon>
        <taxon>Papilionoideae</taxon>
        <taxon>50 kb inversion clade</taxon>
        <taxon>NPAAA clade</taxon>
        <taxon>Hologalegina</taxon>
        <taxon>IRL clade</taxon>
        <taxon>Trifolieae</taxon>
        <taxon>Trifolium</taxon>
    </lineage>
</organism>
<dbReference type="PANTHER" id="PTHR31425">
    <property type="entry name" value="PHOSPHORIBOSYLANTHRANILATE TRANSFERASE ISOFORM 1"/>
    <property type="match status" value="1"/>
</dbReference>
<evidence type="ECO:0000313" key="2">
    <source>
        <dbReference type="Proteomes" id="UP000242715"/>
    </source>
</evidence>
<reference evidence="2" key="1">
    <citation type="journal article" date="2017" name="Front. Plant Sci.">
        <title>Climate Clever Clovers: New Paradigm to Reduce the Environmental Footprint of Ruminants by Breeding Low Methanogenic Forages Utilizing Haplotype Variation.</title>
        <authorList>
            <person name="Kaur P."/>
            <person name="Appels R."/>
            <person name="Bayer P.E."/>
            <person name="Keeble-Gagnere G."/>
            <person name="Wang J."/>
            <person name="Hirakawa H."/>
            <person name="Shirasawa K."/>
            <person name="Vercoe P."/>
            <person name="Stefanova K."/>
            <person name="Durmic Z."/>
            <person name="Nichols P."/>
            <person name="Revell C."/>
            <person name="Isobe S.N."/>
            <person name="Edwards D."/>
            <person name="Erskine W."/>
        </authorList>
    </citation>
    <scope>NUCLEOTIDE SEQUENCE [LARGE SCALE GENOMIC DNA]</scope>
    <source>
        <strain evidence="2">cv. Daliak</strain>
    </source>
</reference>
<name>A0A2Z6PDV9_TRISU</name>
<gene>
    <name evidence="1" type="ORF">TSUD_90850</name>
</gene>
<proteinExistence type="predicted"/>
<dbReference type="AlphaFoldDB" id="A0A2Z6PDV9"/>
<sequence>MFVAAEPFDESLLFSIEQGQGNSNKHECLGSCVIHLKDVERRIDATPTPMFGTILRSLKNLKLKRRCPLSMFQLDSLRNQAAGITILRFRRAAPPLSKEAVEFMLDIRANVWSMRR</sequence>
<dbReference type="PANTHER" id="PTHR31425:SF41">
    <property type="entry name" value="ANTHRANILATE PHOSPHORIBOSYLTRANSFERASE-LIKE PROTEIN"/>
    <property type="match status" value="1"/>
</dbReference>
<evidence type="ECO:0000313" key="1">
    <source>
        <dbReference type="EMBL" id="GAU47662.1"/>
    </source>
</evidence>
<dbReference type="InterPro" id="IPR047259">
    <property type="entry name" value="QUIRKY-like"/>
</dbReference>
<dbReference type="Proteomes" id="UP000242715">
    <property type="component" value="Unassembled WGS sequence"/>
</dbReference>